<proteinExistence type="predicted"/>
<evidence type="ECO:0000313" key="1">
    <source>
        <dbReference type="EMBL" id="TWI85775.1"/>
    </source>
</evidence>
<protein>
    <submittedName>
        <fullName evidence="1">Uncharacterized protein</fullName>
    </submittedName>
</protein>
<sequence>MKMIAVSVTDREKIECNNFKYCCDRIIIIRKGITGTKRRLKFDHSFSGAIKEGWLISADLFD</sequence>
<dbReference type="EMBL" id="VLLE01000002">
    <property type="protein sequence ID" value="TWI85775.1"/>
    <property type="molecule type" value="Genomic_DNA"/>
</dbReference>
<name>A0A562SWV5_9BACT</name>
<keyword evidence="2" id="KW-1185">Reference proteome</keyword>
<comment type="caution">
    <text evidence="1">The sequence shown here is derived from an EMBL/GenBank/DDBJ whole genome shotgun (WGS) entry which is preliminary data.</text>
</comment>
<evidence type="ECO:0000313" key="2">
    <source>
        <dbReference type="Proteomes" id="UP000316167"/>
    </source>
</evidence>
<gene>
    <name evidence="1" type="ORF">IQ13_0944</name>
</gene>
<dbReference type="Proteomes" id="UP000316167">
    <property type="component" value="Unassembled WGS sequence"/>
</dbReference>
<reference evidence="1 2" key="1">
    <citation type="journal article" date="2015" name="Stand. Genomic Sci.">
        <title>Genomic Encyclopedia of Bacterial and Archaeal Type Strains, Phase III: the genomes of soil and plant-associated and newly described type strains.</title>
        <authorList>
            <person name="Whitman W.B."/>
            <person name="Woyke T."/>
            <person name="Klenk H.P."/>
            <person name="Zhou Y."/>
            <person name="Lilburn T.G."/>
            <person name="Beck B.J."/>
            <person name="De Vos P."/>
            <person name="Vandamme P."/>
            <person name="Eisen J.A."/>
            <person name="Garrity G."/>
            <person name="Hugenholtz P."/>
            <person name="Kyrpides N.C."/>
        </authorList>
    </citation>
    <scope>NUCLEOTIDE SEQUENCE [LARGE SCALE GENOMIC DNA]</scope>
    <source>
        <strain evidence="1 2">CGMCC 1.7271</strain>
    </source>
</reference>
<dbReference type="RefSeq" id="WP_144884876.1">
    <property type="nucleotide sequence ID" value="NZ_VLLE01000002.1"/>
</dbReference>
<dbReference type="AlphaFoldDB" id="A0A562SWV5"/>
<accession>A0A562SWV5</accession>
<organism evidence="1 2">
    <name type="scientific">Lacibacter cauensis</name>
    <dbReference type="NCBI Taxonomy" id="510947"/>
    <lineage>
        <taxon>Bacteria</taxon>
        <taxon>Pseudomonadati</taxon>
        <taxon>Bacteroidota</taxon>
        <taxon>Chitinophagia</taxon>
        <taxon>Chitinophagales</taxon>
        <taxon>Chitinophagaceae</taxon>
        <taxon>Lacibacter</taxon>
    </lineage>
</organism>